<keyword evidence="7" id="KW-1185">Reference proteome</keyword>
<dbReference type="InterPro" id="IPR030373">
    <property type="entry name" value="PABS_CS"/>
</dbReference>
<keyword evidence="3" id="KW-0620">Polyamine biosynthesis</keyword>
<dbReference type="Gene3D" id="2.30.140.10">
    <property type="entry name" value="Spermidine synthase, tetramerisation domain"/>
    <property type="match status" value="1"/>
</dbReference>
<evidence type="ECO:0000256" key="4">
    <source>
        <dbReference type="RuleBase" id="RU003836"/>
    </source>
</evidence>
<dbReference type="OrthoDB" id="38125at2759"/>
<protein>
    <submittedName>
        <fullName evidence="6">Spermidine synthase</fullName>
    </submittedName>
</protein>
<dbReference type="InterPro" id="IPR030374">
    <property type="entry name" value="PABS"/>
</dbReference>
<organism evidence="6 7">
    <name type="scientific">Stegodyphus mimosarum</name>
    <name type="common">African social velvet spider</name>
    <dbReference type="NCBI Taxonomy" id="407821"/>
    <lineage>
        <taxon>Eukaryota</taxon>
        <taxon>Metazoa</taxon>
        <taxon>Ecdysozoa</taxon>
        <taxon>Arthropoda</taxon>
        <taxon>Chelicerata</taxon>
        <taxon>Arachnida</taxon>
        <taxon>Araneae</taxon>
        <taxon>Araneomorphae</taxon>
        <taxon>Entelegynae</taxon>
        <taxon>Eresoidea</taxon>
        <taxon>Eresidae</taxon>
        <taxon>Stegodyphus</taxon>
    </lineage>
</organism>
<name>A0A087U4R9_STEMI</name>
<dbReference type="InterPro" id="IPR029063">
    <property type="entry name" value="SAM-dependent_MTases_sf"/>
</dbReference>
<dbReference type="PANTHER" id="PTHR11558">
    <property type="entry name" value="SPERMIDINE/SPERMINE SYNTHASE"/>
    <property type="match status" value="1"/>
</dbReference>
<proteinExistence type="inferred from homology"/>
<dbReference type="AlphaFoldDB" id="A0A087U4R9"/>
<dbReference type="FunFam" id="3.40.50.150:FF:000013">
    <property type="entry name" value="Spermidine synthase"/>
    <property type="match status" value="1"/>
</dbReference>
<dbReference type="NCBIfam" id="NF002010">
    <property type="entry name" value="PRK00811.1"/>
    <property type="match status" value="1"/>
</dbReference>
<dbReference type="CDD" id="cd02440">
    <property type="entry name" value="AdoMet_MTases"/>
    <property type="match status" value="1"/>
</dbReference>
<accession>A0A087U4R9</accession>
<dbReference type="InterPro" id="IPR037163">
    <property type="entry name" value="Spermidine_synt_N_sf"/>
</dbReference>
<dbReference type="PROSITE" id="PS51006">
    <property type="entry name" value="PABS_2"/>
    <property type="match status" value="1"/>
</dbReference>
<evidence type="ECO:0000256" key="3">
    <source>
        <dbReference type="PROSITE-ProRule" id="PRU00354"/>
    </source>
</evidence>
<gene>
    <name evidence="6" type="ORF">X975_03761</name>
</gene>
<evidence type="ECO:0000313" key="6">
    <source>
        <dbReference type="EMBL" id="KFM72358.1"/>
    </source>
</evidence>
<comment type="similarity">
    <text evidence="1 4">Belongs to the spermidine/spermine synthase family.</text>
</comment>
<dbReference type="InterPro" id="IPR035246">
    <property type="entry name" value="Spermidine_synt_N"/>
</dbReference>
<reference evidence="6 7" key="1">
    <citation type="submission" date="2013-11" db="EMBL/GenBank/DDBJ databases">
        <title>Genome sequencing of Stegodyphus mimosarum.</title>
        <authorList>
            <person name="Bechsgaard J."/>
        </authorList>
    </citation>
    <scope>NUCLEOTIDE SEQUENCE [LARGE SCALE GENOMIC DNA]</scope>
</reference>
<feature type="non-terminal residue" evidence="6">
    <location>
        <position position="312"/>
    </location>
</feature>
<evidence type="ECO:0000256" key="2">
    <source>
        <dbReference type="ARBA" id="ARBA00022679"/>
    </source>
</evidence>
<dbReference type="STRING" id="407821.A0A087U4R9"/>
<dbReference type="Pfam" id="PF17284">
    <property type="entry name" value="Spermine_synt_N"/>
    <property type="match status" value="1"/>
</dbReference>
<dbReference type="InterPro" id="IPR001045">
    <property type="entry name" value="Spermi_synthase"/>
</dbReference>
<feature type="active site" description="Proton acceptor" evidence="3">
    <location>
        <position position="175"/>
    </location>
</feature>
<dbReference type="PROSITE" id="PS01330">
    <property type="entry name" value="PABS_1"/>
    <property type="match status" value="1"/>
</dbReference>
<dbReference type="SUPFAM" id="SSF53335">
    <property type="entry name" value="S-adenosyl-L-methionine-dependent methyltransferases"/>
    <property type="match status" value="1"/>
</dbReference>
<evidence type="ECO:0000256" key="1">
    <source>
        <dbReference type="ARBA" id="ARBA00007867"/>
    </source>
</evidence>
<dbReference type="OMA" id="FLYHEMM"/>
<dbReference type="NCBIfam" id="TIGR00417">
    <property type="entry name" value="speE"/>
    <property type="match status" value="1"/>
</dbReference>
<feature type="domain" description="PABS" evidence="5">
    <location>
        <begin position="20"/>
        <end position="255"/>
    </location>
</feature>
<dbReference type="HAMAP" id="MF_00198">
    <property type="entry name" value="Spermidine_synth"/>
    <property type="match status" value="1"/>
</dbReference>
<evidence type="ECO:0000313" key="7">
    <source>
        <dbReference type="Proteomes" id="UP000054359"/>
    </source>
</evidence>
<dbReference type="PANTHER" id="PTHR11558:SF11">
    <property type="entry name" value="SPERMIDINE SYNTHASE"/>
    <property type="match status" value="1"/>
</dbReference>
<dbReference type="GO" id="GO:0004766">
    <property type="term" value="F:spermidine synthase activity"/>
    <property type="evidence" value="ECO:0007669"/>
    <property type="project" value="TreeGrafter"/>
</dbReference>
<dbReference type="GO" id="GO:0005829">
    <property type="term" value="C:cytosol"/>
    <property type="evidence" value="ECO:0007669"/>
    <property type="project" value="TreeGrafter"/>
</dbReference>
<keyword evidence="2 3" id="KW-0808">Transferase</keyword>
<evidence type="ECO:0000259" key="5">
    <source>
        <dbReference type="PROSITE" id="PS51006"/>
    </source>
</evidence>
<sequence length="312" mass="34978">MGSLVQEDTIEKFGMDAFKKGWFTETGTLNEDQALSVEVENVLYQKKSKYQDILVFDSKRFGRTLVLDNAIQCTETDECSYQEMITFLPLNSHPDPKKVLIIGGGDGGVVREAVKHPSVEHVTLCEIDEQVIEVSKQYLPFMAKGFESPKLSLHIGDGAEFVKNHQGQFDVIITDSSDPKGPAECLFKKPYYESLKQALRPGGIICSQGESFWFDLELVSGMVKMCKTLFPVVDYGSSYVASYPGGQIGYLLCSTSPETNFREPLHKFSSEMLKELKLRYYTADVHRAAFALPLFVAEQMGLKWQVGNTESE</sequence>
<dbReference type="Gene3D" id="3.40.50.150">
    <property type="entry name" value="Vaccinia Virus protein VP39"/>
    <property type="match status" value="1"/>
</dbReference>
<dbReference type="EMBL" id="KK118157">
    <property type="protein sequence ID" value="KFM72358.1"/>
    <property type="molecule type" value="Genomic_DNA"/>
</dbReference>
<dbReference type="Pfam" id="PF01564">
    <property type="entry name" value="Spermine_synth"/>
    <property type="match status" value="1"/>
</dbReference>
<dbReference type="GO" id="GO:0008295">
    <property type="term" value="P:spermidine biosynthetic process"/>
    <property type="evidence" value="ECO:0007669"/>
    <property type="project" value="TreeGrafter"/>
</dbReference>
<dbReference type="Proteomes" id="UP000054359">
    <property type="component" value="Unassembled WGS sequence"/>
</dbReference>